<name>A0AA40KE42_9HYME</name>
<sequence length="84" mass="9627">MYISILKIPRWWTILETLGVGDFGDSRSDYDRNDRPIESGKSMTCRFEGLYRRGNCRYILEILGGSADLKSSIDLGSIENYEIV</sequence>
<comment type="caution">
    <text evidence="1">The sequence shown here is derived from an EMBL/GenBank/DDBJ whole genome shotgun (WGS) entry which is preliminary data.</text>
</comment>
<gene>
    <name evidence="1" type="ORF">K0M31_018172</name>
</gene>
<dbReference type="EMBL" id="JAHYIQ010000064">
    <property type="protein sequence ID" value="KAK1116709.1"/>
    <property type="molecule type" value="Genomic_DNA"/>
</dbReference>
<protein>
    <submittedName>
        <fullName evidence="1">Uncharacterized protein</fullName>
    </submittedName>
</protein>
<dbReference type="AlphaFoldDB" id="A0AA40KE42"/>
<reference evidence="1" key="1">
    <citation type="submission" date="2021-10" db="EMBL/GenBank/DDBJ databases">
        <title>Melipona bicolor Genome sequencing and assembly.</title>
        <authorList>
            <person name="Araujo N.S."/>
            <person name="Arias M.C."/>
        </authorList>
    </citation>
    <scope>NUCLEOTIDE SEQUENCE</scope>
    <source>
        <strain evidence="1">USP_2M_L1-L4_2017</strain>
        <tissue evidence="1">Whole body</tissue>
    </source>
</reference>
<evidence type="ECO:0000313" key="1">
    <source>
        <dbReference type="EMBL" id="KAK1116709.1"/>
    </source>
</evidence>
<dbReference type="Proteomes" id="UP001177670">
    <property type="component" value="Unassembled WGS sequence"/>
</dbReference>
<keyword evidence="2" id="KW-1185">Reference proteome</keyword>
<accession>A0AA40KE42</accession>
<evidence type="ECO:0000313" key="2">
    <source>
        <dbReference type="Proteomes" id="UP001177670"/>
    </source>
</evidence>
<organism evidence="1 2">
    <name type="scientific">Melipona bicolor</name>
    <dbReference type="NCBI Taxonomy" id="60889"/>
    <lineage>
        <taxon>Eukaryota</taxon>
        <taxon>Metazoa</taxon>
        <taxon>Ecdysozoa</taxon>
        <taxon>Arthropoda</taxon>
        <taxon>Hexapoda</taxon>
        <taxon>Insecta</taxon>
        <taxon>Pterygota</taxon>
        <taxon>Neoptera</taxon>
        <taxon>Endopterygota</taxon>
        <taxon>Hymenoptera</taxon>
        <taxon>Apocrita</taxon>
        <taxon>Aculeata</taxon>
        <taxon>Apoidea</taxon>
        <taxon>Anthophila</taxon>
        <taxon>Apidae</taxon>
        <taxon>Melipona</taxon>
    </lineage>
</organism>
<proteinExistence type="predicted"/>